<reference evidence="3" key="1">
    <citation type="journal article" date="2020" name="mSystems">
        <title>Genome- and Community-Level Interaction Insights into Carbon Utilization and Element Cycling Functions of Hydrothermarchaeota in Hydrothermal Sediment.</title>
        <authorList>
            <person name="Zhou Z."/>
            <person name="Liu Y."/>
            <person name="Xu W."/>
            <person name="Pan J."/>
            <person name="Luo Z.H."/>
            <person name="Li M."/>
        </authorList>
    </citation>
    <scope>NUCLEOTIDE SEQUENCE [LARGE SCALE GENOMIC DNA]</scope>
    <source>
        <strain evidence="3">HyVt-346</strain>
    </source>
</reference>
<dbReference type="NCBIfam" id="NF033542">
    <property type="entry name" value="transpos_IS110"/>
    <property type="match status" value="1"/>
</dbReference>
<dbReference type="PANTHER" id="PTHR33055:SF3">
    <property type="entry name" value="PUTATIVE TRANSPOSASE FOR IS117-RELATED"/>
    <property type="match status" value="1"/>
</dbReference>
<dbReference type="GO" id="GO:0003677">
    <property type="term" value="F:DNA binding"/>
    <property type="evidence" value="ECO:0007669"/>
    <property type="project" value="InterPro"/>
</dbReference>
<dbReference type="Pfam" id="PF02371">
    <property type="entry name" value="Transposase_20"/>
    <property type="match status" value="1"/>
</dbReference>
<accession>A0A7V1D1J0</accession>
<name>A0A7V1D1J0_9GAMM</name>
<evidence type="ECO:0000259" key="1">
    <source>
        <dbReference type="Pfam" id="PF01548"/>
    </source>
</evidence>
<gene>
    <name evidence="3" type="ORF">ENH88_17300</name>
</gene>
<dbReference type="InterPro" id="IPR047650">
    <property type="entry name" value="Transpos_IS110"/>
</dbReference>
<dbReference type="InterPro" id="IPR002525">
    <property type="entry name" value="Transp_IS110-like_N"/>
</dbReference>
<dbReference type="RefSeq" id="WP_304184103.1">
    <property type="nucleotide sequence ID" value="NZ_DRGM01000176.1"/>
</dbReference>
<sequence>MKDTNILAIDLAKNVFQVCKRDPKGKILFNRELSRAKLKELLAKQPRSVVAMEACGSAQYWARLARALGHEVKVISARTVKPFQTKQKTDRNDALAIAIAASQEHIHGARVQSAEEQALQSLERARHLAKTHQIAQSNQIRGLLGEFGIIVPPSLSQLRKHIPFILEDAENSLPQSFRETLNYLWQHLLQQIEHVAILERQLEDAVKYDTTCQKLMKLEGVGPIGALGLAVRLGQGENFTNGREASANIGLTPKQHSSGGKERIGHISKRNADKRLRSTLFQGAPSVITQVSKRPARTSKERWLQALVERRGKKIAAVALANKTVRTAYAILKNDTEYQPISLV</sequence>
<dbReference type="EMBL" id="DRGM01000176">
    <property type="protein sequence ID" value="HEA18160.1"/>
    <property type="molecule type" value="Genomic_DNA"/>
</dbReference>
<comment type="caution">
    <text evidence="3">The sequence shown here is derived from an EMBL/GenBank/DDBJ whole genome shotgun (WGS) entry which is preliminary data.</text>
</comment>
<feature type="domain" description="Transposase IS116/IS110/IS902 C-terminal" evidence="2">
    <location>
        <begin position="212"/>
        <end position="292"/>
    </location>
</feature>
<dbReference type="AlphaFoldDB" id="A0A7V1D1J0"/>
<proteinExistence type="predicted"/>
<evidence type="ECO:0000259" key="2">
    <source>
        <dbReference type="Pfam" id="PF02371"/>
    </source>
</evidence>
<dbReference type="Proteomes" id="UP000886188">
    <property type="component" value="Unassembled WGS sequence"/>
</dbReference>
<dbReference type="Pfam" id="PF01548">
    <property type="entry name" value="DEDD_Tnp_IS110"/>
    <property type="match status" value="1"/>
</dbReference>
<dbReference type="GO" id="GO:0004803">
    <property type="term" value="F:transposase activity"/>
    <property type="evidence" value="ECO:0007669"/>
    <property type="project" value="InterPro"/>
</dbReference>
<feature type="domain" description="Transposase IS110-like N-terminal" evidence="1">
    <location>
        <begin position="8"/>
        <end position="146"/>
    </location>
</feature>
<protein>
    <submittedName>
        <fullName evidence="3">IS110 family transposase</fullName>
    </submittedName>
</protein>
<dbReference type="PANTHER" id="PTHR33055">
    <property type="entry name" value="TRANSPOSASE FOR INSERTION SEQUENCE ELEMENT IS1111A"/>
    <property type="match status" value="1"/>
</dbReference>
<dbReference type="InterPro" id="IPR003346">
    <property type="entry name" value="Transposase_20"/>
</dbReference>
<dbReference type="GO" id="GO:0006313">
    <property type="term" value="P:DNA transposition"/>
    <property type="evidence" value="ECO:0007669"/>
    <property type="project" value="InterPro"/>
</dbReference>
<organism evidence="3">
    <name type="scientific">Pseudoalteromonas prydzensis</name>
    <dbReference type="NCBI Taxonomy" id="182141"/>
    <lineage>
        <taxon>Bacteria</taxon>
        <taxon>Pseudomonadati</taxon>
        <taxon>Pseudomonadota</taxon>
        <taxon>Gammaproteobacteria</taxon>
        <taxon>Alteromonadales</taxon>
        <taxon>Pseudoalteromonadaceae</taxon>
        <taxon>Pseudoalteromonas</taxon>
    </lineage>
</organism>
<evidence type="ECO:0000313" key="3">
    <source>
        <dbReference type="EMBL" id="HEA18160.1"/>
    </source>
</evidence>